<evidence type="ECO:0000313" key="1">
    <source>
        <dbReference type="EMBL" id="KAH7687257.1"/>
    </source>
</evidence>
<comment type="caution">
    <text evidence="1">The sequence shown here is derived from an EMBL/GenBank/DDBJ whole genome shotgun (WGS) entry which is preliminary data.</text>
</comment>
<proteinExistence type="predicted"/>
<keyword evidence="1" id="KW-0808">Transferase</keyword>
<reference evidence="2" key="1">
    <citation type="journal article" date="2022" name="Nat. Commun.">
        <title>Chromosome evolution and the genetic basis of agronomically important traits in greater yam.</title>
        <authorList>
            <person name="Bredeson J.V."/>
            <person name="Lyons J.B."/>
            <person name="Oniyinde I.O."/>
            <person name="Okereke N.R."/>
            <person name="Kolade O."/>
            <person name="Nnabue I."/>
            <person name="Nwadili C.O."/>
            <person name="Hribova E."/>
            <person name="Parker M."/>
            <person name="Nwogha J."/>
            <person name="Shu S."/>
            <person name="Carlson J."/>
            <person name="Kariba R."/>
            <person name="Muthemba S."/>
            <person name="Knop K."/>
            <person name="Barton G.J."/>
            <person name="Sherwood A.V."/>
            <person name="Lopez-Montes A."/>
            <person name="Asiedu R."/>
            <person name="Jamnadass R."/>
            <person name="Muchugi A."/>
            <person name="Goodstein D."/>
            <person name="Egesi C.N."/>
            <person name="Featherston J."/>
            <person name="Asfaw A."/>
            <person name="Simpson G.G."/>
            <person name="Dolezel J."/>
            <person name="Hendre P.S."/>
            <person name="Van Deynze A."/>
            <person name="Kumar P.L."/>
            <person name="Obidiegwu J.E."/>
            <person name="Bhattacharjee R."/>
            <person name="Rokhsar D.S."/>
        </authorList>
    </citation>
    <scope>NUCLEOTIDE SEQUENCE [LARGE SCALE GENOMIC DNA]</scope>
    <source>
        <strain evidence="2">cv. TDa95/00328</strain>
    </source>
</reference>
<name>A0ACB7WGZ1_DIOAL</name>
<dbReference type="Proteomes" id="UP000827976">
    <property type="component" value="Chromosome 4"/>
</dbReference>
<sequence length="344" mass="37694">MGIGMGLNLLLLLAMVATNILSLYHLLSTTRNPSATSPTTIIDHSPVPDHLLHQLHTIRATITQLTRSNSKPSSDAAAPPPPPEDLLLYSRIAPIASACSDHPELLRRYMNYTPFRPCPPDSLSLAEPLILRGCHPLPRRRCFSPSHFARTQTEPKTDFTRLLSAGSALDLPVPQLLRLSPSPIRLALDIGGGSGALASLLRRLANATVLTTTMNLGYPYNEAVASQGLVPLHMPLQQRFPVHDGSLDLVRAGRAVNRWIPTPSLEFLLFDADRVLRPGGLLWMDHFFCRTGDLTGIYTPMIGRLSYKTIKWAVENKTDGGGVRYGEVYLTALLQKPPVLATKV</sequence>
<evidence type="ECO:0000313" key="2">
    <source>
        <dbReference type="Proteomes" id="UP000827976"/>
    </source>
</evidence>
<keyword evidence="2" id="KW-1185">Reference proteome</keyword>
<gene>
    <name evidence="1" type="ORF">IHE45_04G156600</name>
</gene>
<keyword evidence="1" id="KW-0489">Methyltransferase</keyword>
<accession>A0ACB7WGZ1</accession>
<organism evidence="1 2">
    <name type="scientific">Dioscorea alata</name>
    <name type="common">Purple yam</name>
    <dbReference type="NCBI Taxonomy" id="55571"/>
    <lineage>
        <taxon>Eukaryota</taxon>
        <taxon>Viridiplantae</taxon>
        <taxon>Streptophyta</taxon>
        <taxon>Embryophyta</taxon>
        <taxon>Tracheophyta</taxon>
        <taxon>Spermatophyta</taxon>
        <taxon>Magnoliopsida</taxon>
        <taxon>Liliopsida</taxon>
        <taxon>Dioscoreales</taxon>
        <taxon>Dioscoreaceae</taxon>
        <taxon>Dioscorea</taxon>
    </lineage>
</organism>
<dbReference type="EMBL" id="CM037014">
    <property type="protein sequence ID" value="KAH7687257.1"/>
    <property type="molecule type" value="Genomic_DNA"/>
</dbReference>
<protein>
    <submittedName>
        <fullName evidence="1">S-adenosyl-L-methionine-dependent methyltransferase protein</fullName>
    </submittedName>
</protein>